<name>A0ABU0I4I2_9HYPH</name>
<reference evidence="1 2" key="1">
    <citation type="submission" date="2023-07" db="EMBL/GenBank/DDBJ databases">
        <title>Genomic Encyclopedia of Type Strains, Phase IV (KMG-IV): sequencing the most valuable type-strain genomes for metagenomic binning, comparative biology and taxonomic classification.</title>
        <authorList>
            <person name="Goeker M."/>
        </authorList>
    </citation>
    <scope>NUCLEOTIDE SEQUENCE [LARGE SCALE GENOMIC DNA]</scope>
    <source>
        <strain evidence="1 2">DSM 19013</strain>
    </source>
</reference>
<sequence>MDATDRDSAMAARDAAEDLLALCWPVRSSGDDLKTWRIGDSELTDEELIGLATRREILSAAGLVQ</sequence>
<keyword evidence="2" id="KW-1185">Reference proteome</keyword>
<gene>
    <name evidence="1" type="ORF">QO012_004028</name>
</gene>
<proteinExistence type="predicted"/>
<protein>
    <submittedName>
        <fullName evidence="1">Uncharacterized protein</fullName>
    </submittedName>
</protein>
<evidence type="ECO:0000313" key="2">
    <source>
        <dbReference type="Proteomes" id="UP001231124"/>
    </source>
</evidence>
<evidence type="ECO:0000313" key="1">
    <source>
        <dbReference type="EMBL" id="MDQ0449509.1"/>
    </source>
</evidence>
<dbReference type="EMBL" id="JAUSVP010000015">
    <property type="protein sequence ID" value="MDQ0449509.1"/>
    <property type="molecule type" value="Genomic_DNA"/>
</dbReference>
<comment type="caution">
    <text evidence="1">The sequence shown here is derived from an EMBL/GenBank/DDBJ whole genome shotgun (WGS) entry which is preliminary data.</text>
</comment>
<dbReference type="Proteomes" id="UP001231124">
    <property type="component" value="Unassembled WGS sequence"/>
</dbReference>
<dbReference type="RefSeq" id="WP_238201363.1">
    <property type="nucleotide sequence ID" value="NZ_BPQE01000003.1"/>
</dbReference>
<accession>A0ABU0I4I2</accession>
<organism evidence="1 2">
    <name type="scientific">Methylobacterium aerolatum</name>
    <dbReference type="NCBI Taxonomy" id="418708"/>
    <lineage>
        <taxon>Bacteria</taxon>
        <taxon>Pseudomonadati</taxon>
        <taxon>Pseudomonadota</taxon>
        <taxon>Alphaproteobacteria</taxon>
        <taxon>Hyphomicrobiales</taxon>
        <taxon>Methylobacteriaceae</taxon>
        <taxon>Methylobacterium</taxon>
    </lineage>
</organism>